<evidence type="ECO:0000313" key="1">
    <source>
        <dbReference type="EMBL" id="KAI4345117.1"/>
    </source>
</evidence>
<organism evidence="1 2">
    <name type="scientific">Bauhinia variegata</name>
    <name type="common">Purple orchid tree</name>
    <name type="synonym">Phanera variegata</name>
    <dbReference type="NCBI Taxonomy" id="167791"/>
    <lineage>
        <taxon>Eukaryota</taxon>
        <taxon>Viridiplantae</taxon>
        <taxon>Streptophyta</taxon>
        <taxon>Embryophyta</taxon>
        <taxon>Tracheophyta</taxon>
        <taxon>Spermatophyta</taxon>
        <taxon>Magnoliopsida</taxon>
        <taxon>eudicotyledons</taxon>
        <taxon>Gunneridae</taxon>
        <taxon>Pentapetalae</taxon>
        <taxon>rosids</taxon>
        <taxon>fabids</taxon>
        <taxon>Fabales</taxon>
        <taxon>Fabaceae</taxon>
        <taxon>Cercidoideae</taxon>
        <taxon>Cercideae</taxon>
        <taxon>Bauhiniinae</taxon>
        <taxon>Bauhinia</taxon>
    </lineage>
</organism>
<dbReference type="EMBL" id="CM039430">
    <property type="protein sequence ID" value="KAI4345117.1"/>
    <property type="molecule type" value="Genomic_DNA"/>
</dbReference>
<reference evidence="1 2" key="1">
    <citation type="journal article" date="2022" name="DNA Res.">
        <title>Chromosomal-level genome assembly of the orchid tree Bauhinia variegata (Leguminosae; Cercidoideae) supports the allotetraploid origin hypothesis of Bauhinia.</title>
        <authorList>
            <person name="Zhong Y."/>
            <person name="Chen Y."/>
            <person name="Zheng D."/>
            <person name="Pang J."/>
            <person name="Liu Y."/>
            <person name="Luo S."/>
            <person name="Meng S."/>
            <person name="Qian L."/>
            <person name="Wei D."/>
            <person name="Dai S."/>
            <person name="Zhou R."/>
        </authorList>
    </citation>
    <scope>NUCLEOTIDE SEQUENCE [LARGE SCALE GENOMIC DNA]</scope>
    <source>
        <strain evidence="1">BV-YZ2020</strain>
    </source>
</reference>
<keyword evidence="2" id="KW-1185">Reference proteome</keyword>
<accession>A0ACB9P8J7</accession>
<name>A0ACB9P8J7_BAUVA</name>
<dbReference type="Proteomes" id="UP000828941">
    <property type="component" value="Chromosome 5"/>
</dbReference>
<protein>
    <submittedName>
        <fullName evidence="1">Uncharacterized protein</fullName>
    </submittedName>
</protein>
<comment type="caution">
    <text evidence="1">The sequence shown here is derived from an EMBL/GenBank/DDBJ whole genome shotgun (WGS) entry which is preliminary data.</text>
</comment>
<gene>
    <name evidence="1" type="ORF">L6164_012274</name>
</gene>
<sequence length="98" mass="11564">MMGPLLFHLNHKGEIGIGFHRIWEQLIPLGDRRKWHKRKVLSMSLKQDLKLSCGSKTIPFLEFVVTFAWKNRMVGDYETKHEKVEAQNQVVWFAEAQQ</sequence>
<proteinExistence type="predicted"/>
<evidence type="ECO:0000313" key="2">
    <source>
        <dbReference type="Proteomes" id="UP000828941"/>
    </source>
</evidence>